<protein>
    <recommendedName>
        <fullName evidence="3">3'-5' exonuclease domain-containing protein</fullName>
    </recommendedName>
</protein>
<dbReference type="AlphaFoldDB" id="I1I2Q6"/>
<dbReference type="InterPro" id="IPR051132">
    <property type="entry name" value="3-5_Exonuclease_domain"/>
</dbReference>
<dbReference type="Gene3D" id="3.30.420.10">
    <property type="entry name" value="Ribonuclease H-like superfamily/Ribonuclease H"/>
    <property type="match status" value="1"/>
</dbReference>
<proteinExistence type="predicted"/>
<dbReference type="RefSeq" id="XP_010234569.1">
    <property type="nucleotide sequence ID" value="XM_010236267.3"/>
</dbReference>
<dbReference type="EnsemblPlants" id="KQJ96003">
    <property type="protein sequence ID" value="KQJ96003"/>
    <property type="gene ID" value="BRADI_3g20160v3"/>
</dbReference>
<dbReference type="InterPro" id="IPR012337">
    <property type="entry name" value="RNaseH-like_sf"/>
</dbReference>
<accession>I1I2Q6</accession>
<dbReference type="InterPro" id="IPR036397">
    <property type="entry name" value="RNaseH_sf"/>
</dbReference>
<keyword evidence="1" id="KW-0540">Nuclease</keyword>
<dbReference type="GO" id="GO:0008408">
    <property type="term" value="F:3'-5' exonuclease activity"/>
    <property type="evidence" value="ECO:0000318"/>
    <property type="project" value="GO_Central"/>
</dbReference>
<evidence type="ECO:0000256" key="1">
    <source>
        <dbReference type="ARBA" id="ARBA00022722"/>
    </source>
</evidence>
<dbReference type="GO" id="GO:0005634">
    <property type="term" value="C:nucleus"/>
    <property type="evidence" value="ECO:0000318"/>
    <property type="project" value="GO_Central"/>
</dbReference>
<dbReference type="InterPro" id="IPR002562">
    <property type="entry name" value="3'-5'_exonuclease_dom"/>
</dbReference>
<dbReference type="KEGG" id="bdi:104583597"/>
<dbReference type="SUPFAM" id="SSF53098">
    <property type="entry name" value="Ribonuclease H-like"/>
    <property type="match status" value="1"/>
</dbReference>
<reference evidence="4 5" key="1">
    <citation type="journal article" date="2010" name="Nature">
        <title>Genome sequencing and analysis of the model grass Brachypodium distachyon.</title>
        <authorList>
            <consortium name="International Brachypodium Initiative"/>
        </authorList>
    </citation>
    <scope>NUCLEOTIDE SEQUENCE [LARGE SCALE GENOMIC DNA]</scope>
    <source>
        <strain evidence="4 5">Bd21</strain>
    </source>
</reference>
<evidence type="ECO:0000256" key="2">
    <source>
        <dbReference type="ARBA" id="ARBA00022801"/>
    </source>
</evidence>
<dbReference type="STRING" id="15368.I1I2Q6"/>
<reference evidence="4" key="2">
    <citation type="submission" date="2017-06" db="EMBL/GenBank/DDBJ databases">
        <title>WGS assembly of Brachypodium distachyon.</title>
        <authorList>
            <consortium name="The International Brachypodium Initiative"/>
            <person name="Lucas S."/>
            <person name="Harmon-Smith M."/>
            <person name="Lail K."/>
            <person name="Tice H."/>
            <person name="Grimwood J."/>
            <person name="Bruce D."/>
            <person name="Barry K."/>
            <person name="Shu S."/>
            <person name="Lindquist E."/>
            <person name="Wang M."/>
            <person name="Pitluck S."/>
            <person name="Vogel J.P."/>
            <person name="Garvin D.F."/>
            <person name="Mockler T.C."/>
            <person name="Schmutz J."/>
            <person name="Rokhsar D."/>
            <person name="Bevan M.W."/>
        </authorList>
    </citation>
    <scope>NUCLEOTIDE SEQUENCE</scope>
    <source>
        <strain evidence="4">Bd21</strain>
    </source>
</reference>
<dbReference type="Proteomes" id="UP000008810">
    <property type="component" value="Chromosome 3"/>
</dbReference>
<evidence type="ECO:0000259" key="3">
    <source>
        <dbReference type="Pfam" id="PF01612"/>
    </source>
</evidence>
<evidence type="ECO:0000313" key="6">
    <source>
        <dbReference type="Proteomes" id="UP000008810"/>
    </source>
</evidence>
<dbReference type="OMA" id="FRTHQKH"/>
<dbReference type="PANTHER" id="PTHR13620:SF59">
    <property type="entry name" value="POLYNUCLEOTIDYL TRANSFERASE, RIBONUCLEASE H-LIKE SUPERFAMILY PROTEIN"/>
    <property type="match status" value="1"/>
</dbReference>
<dbReference type="GeneID" id="104583597"/>
<reference evidence="5" key="3">
    <citation type="submission" date="2018-08" db="UniProtKB">
        <authorList>
            <consortium name="EnsemblPlants"/>
        </authorList>
    </citation>
    <scope>IDENTIFICATION</scope>
    <source>
        <strain evidence="5">cv. Bd21</strain>
    </source>
</reference>
<dbReference type="FunFam" id="3.30.420.10:FF:000379">
    <property type="match status" value="1"/>
</dbReference>
<dbReference type="OrthoDB" id="756480at2759"/>
<dbReference type="GO" id="GO:0006139">
    <property type="term" value="P:nucleobase-containing compound metabolic process"/>
    <property type="evidence" value="ECO:0007669"/>
    <property type="project" value="InterPro"/>
</dbReference>
<dbReference type="CDD" id="cd06141">
    <property type="entry name" value="WRN_exo"/>
    <property type="match status" value="1"/>
</dbReference>
<dbReference type="PANTHER" id="PTHR13620">
    <property type="entry name" value="3-5 EXONUCLEASE"/>
    <property type="match status" value="1"/>
</dbReference>
<evidence type="ECO:0000313" key="5">
    <source>
        <dbReference type="EnsemblPlants" id="KQJ96003"/>
    </source>
</evidence>
<organism evidence="4">
    <name type="scientific">Brachypodium distachyon</name>
    <name type="common">Purple false brome</name>
    <name type="synonym">Trachynia distachya</name>
    <dbReference type="NCBI Taxonomy" id="15368"/>
    <lineage>
        <taxon>Eukaryota</taxon>
        <taxon>Viridiplantae</taxon>
        <taxon>Streptophyta</taxon>
        <taxon>Embryophyta</taxon>
        <taxon>Tracheophyta</taxon>
        <taxon>Spermatophyta</taxon>
        <taxon>Magnoliopsida</taxon>
        <taxon>Liliopsida</taxon>
        <taxon>Poales</taxon>
        <taxon>Poaceae</taxon>
        <taxon>BOP clade</taxon>
        <taxon>Pooideae</taxon>
        <taxon>Stipodae</taxon>
        <taxon>Brachypodieae</taxon>
        <taxon>Brachypodium</taxon>
    </lineage>
</organism>
<gene>
    <name evidence="5" type="primary">LOC104583597</name>
    <name evidence="4" type="ORF">BRADI_3g20160v3</name>
</gene>
<keyword evidence="2" id="KW-0378">Hydrolase</keyword>
<name>I1I2Q6_BRADI</name>
<dbReference type="GO" id="GO:0003676">
    <property type="term" value="F:nucleic acid binding"/>
    <property type="evidence" value="ECO:0007669"/>
    <property type="project" value="InterPro"/>
</dbReference>
<dbReference type="GO" id="GO:0005737">
    <property type="term" value="C:cytoplasm"/>
    <property type="evidence" value="ECO:0000318"/>
    <property type="project" value="GO_Central"/>
</dbReference>
<dbReference type="eggNOG" id="KOG4373">
    <property type="taxonomic scope" value="Eukaryota"/>
</dbReference>
<keyword evidence="6" id="KW-1185">Reference proteome</keyword>
<feature type="domain" description="3'-5' exonuclease" evidence="3">
    <location>
        <begin position="104"/>
        <end position="199"/>
    </location>
</feature>
<dbReference type="Pfam" id="PF01612">
    <property type="entry name" value="DNA_pol_A_exo1"/>
    <property type="match status" value="1"/>
</dbReference>
<dbReference type="EMBL" id="CM000882">
    <property type="protein sequence ID" value="KQJ96003.1"/>
    <property type="molecule type" value="Genomic_DNA"/>
</dbReference>
<dbReference type="HOGENOM" id="CLU_049674_4_0_1"/>
<dbReference type="Gramene" id="KQJ96003">
    <property type="protein sequence ID" value="KQJ96003"/>
    <property type="gene ID" value="BRADI_3g20160v3"/>
</dbReference>
<evidence type="ECO:0000313" key="4">
    <source>
        <dbReference type="EMBL" id="KQJ96003.1"/>
    </source>
</evidence>
<sequence>MVAATVSMRLRRSTRTHDAYRYKVRAAGAGRRGFLAMVTSSPSVARRWVHTTLWRGHHRLRHGKPLTVGMGVQWTPPFRRPSTLQLCCGHRCLVFQIAQAGGGIPNALRRFLRDYPSVEFVGYNVLADCLMLSEHYGLVVSRATELRVLTGMGRASMEGMAERLLGWSVSKSRKVAMSNWNRRKLSKAQVTYACLDANLSFCLGVHARRTRQSVLTAMAAGSD</sequence>